<evidence type="ECO:0000313" key="1">
    <source>
        <dbReference type="EMBL" id="MFC3495968.1"/>
    </source>
</evidence>
<dbReference type="EMBL" id="JBHRWO010000022">
    <property type="protein sequence ID" value="MFC3495968.1"/>
    <property type="molecule type" value="Genomic_DNA"/>
</dbReference>
<dbReference type="Proteomes" id="UP001595712">
    <property type="component" value="Unassembled WGS sequence"/>
</dbReference>
<protein>
    <submittedName>
        <fullName evidence="1">Uncharacterized protein</fullName>
    </submittedName>
</protein>
<organism evidence="1 2">
    <name type="scientific">Glycomyces rhizosphaerae</name>
    <dbReference type="NCBI Taxonomy" id="2054422"/>
    <lineage>
        <taxon>Bacteria</taxon>
        <taxon>Bacillati</taxon>
        <taxon>Actinomycetota</taxon>
        <taxon>Actinomycetes</taxon>
        <taxon>Glycomycetales</taxon>
        <taxon>Glycomycetaceae</taxon>
        <taxon>Glycomyces</taxon>
    </lineage>
</organism>
<name>A0ABV7Q8M5_9ACTN</name>
<gene>
    <name evidence="1" type="ORF">ACFO8M_26095</name>
</gene>
<proteinExistence type="predicted"/>
<comment type="caution">
    <text evidence="1">The sequence shown here is derived from an EMBL/GenBank/DDBJ whole genome shotgun (WGS) entry which is preliminary data.</text>
</comment>
<reference evidence="2" key="1">
    <citation type="journal article" date="2019" name="Int. J. Syst. Evol. Microbiol.">
        <title>The Global Catalogue of Microorganisms (GCM) 10K type strain sequencing project: providing services to taxonomists for standard genome sequencing and annotation.</title>
        <authorList>
            <consortium name="The Broad Institute Genomics Platform"/>
            <consortium name="The Broad Institute Genome Sequencing Center for Infectious Disease"/>
            <person name="Wu L."/>
            <person name="Ma J."/>
        </authorList>
    </citation>
    <scope>NUCLEOTIDE SEQUENCE [LARGE SCALE GENOMIC DNA]</scope>
    <source>
        <strain evidence="2">CGMCC 4.7396</strain>
    </source>
</reference>
<evidence type="ECO:0000313" key="2">
    <source>
        <dbReference type="Proteomes" id="UP001595712"/>
    </source>
</evidence>
<accession>A0ABV7Q8M5</accession>
<sequence length="261" mass="29923">MSDKWNRVDGGEVLWLAERDPGSITGFDVERGAPGSLWILNAMYEQETPAGGETHDERHRRMLDSGEVEPWRVGDWVETDTPGLTVPGGGLGWEGDPGPGWRRLRWRELSDRVGDPVVPMHMKPEHRYPSYHVFPSVKRNRSWPTSIQPPTEGSLDRESFRALMDVLRSYSGAETELFAHWCQCIADDFNVLEVYQGRLRDAEELELLDYQGSPANLWPIDRSWLVYTDWDLWGTKVSGPPELLSMNEDDDFLETIRLPLE</sequence>
<dbReference type="RefSeq" id="WP_387980958.1">
    <property type="nucleotide sequence ID" value="NZ_JBHRWO010000022.1"/>
</dbReference>
<keyword evidence="2" id="KW-1185">Reference proteome</keyword>